<comment type="subcellular location">
    <subcellularLocation>
        <location evidence="2">Chromosome</location>
        <location evidence="2">Telomere</location>
    </subcellularLocation>
    <subcellularLocation>
        <location evidence="1">Nucleus</location>
    </subcellularLocation>
</comment>
<keyword evidence="3" id="KW-0158">Chromosome</keyword>
<dbReference type="EMBL" id="JASPKZ010004216">
    <property type="protein sequence ID" value="KAJ9590430.1"/>
    <property type="molecule type" value="Genomic_DNA"/>
</dbReference>
<evidence type="ECO:0000256" key="5">
    <source>
        <dbReference type="ARBA" id="ARBA00023242"/>
    </source>
</evidence>
<name>A0AAD8A1L0_DIPPU</name>
<keyword evidence="4" id="KW-0779">Telomere</keyword>
<feature type="domain" description="Telomere-associated protein Rif1 N-terminal" evidence="7">
    <location>
        <begin position="134"/>
        <end position="329"/>
    </location>
</feature>
<dbReference type="PANTHER" id="PTHR22928">
    <property type="entry name" value="TELOMERE-ASSOCIATED PROTEIN RIF1"/>
    <property type="match status" value="1"/>
</dbReference>
<organism evidence="8 9">
    <name type="scientific">Diploptera punctata</name>
    <name type="common">Pacific beetle cockroach</name>
    <dbReference type="NCBI Taxonomy" id="6984"/>
    <lineage>
        <taxon>Eukaryota</taxon>
        <taxon>Metazoa</taxon>
        <taxon>Ecdysozoa</taxon>
        <taxon>Arthropoda</taxon>
        <taxon>Hexapoda</taxon>
        <taxon>Insecta</taxon>
        <taxon>Pterygota</taxon>
        <taxon>Neoptera</taxon>
        <taxon>Polyneoptera</taxon>
        <taxon>Dictyoptera</taxon>
        <taxon>Blattodea</taxon>
        <taxon>Blaberoidea</taxon>
        <taxon>Blaberidae</taxon>
        <taxon>Diplopterinae</taxon>
        <taxon>Diploptera</taxon>
    </lineage>
</organism>
<evidence type="ECO:0000256" key="4">
    <source>
        <dbReference type="ARBA" id="ARBA00022895"/>
    </source>
</evidence>
<keyword evidence="6" id="KW-0131">Cell cycle</keyword>
<keyword evidence="9" id="KW-1185">Reference proteome</keyword>
<evidence type="ECO:0000256" key="3">
    <source>
        <dbReference type="ARBA" id="ARBA00022454"/>
    </source>
</evidence>
<dbReference type="PANTHER" id="PTHR22928:SF3">
    <property type="entry name" value="TELOMERE-ASSOCIATED PROTEIN RIF1"/>
    <property type="match status" value="1"/>
</dbReference>
<accession>A0AAD8A1L0</accession>
<sequence length="559" mass="63778">ENTKLHTPVLQALKLGIELLPKSLGLGMQVASQCYGKLSKICQASEEEPLYRIRVLVELFRCLSRFDDPQFFEAITSNGVGYTEHKNIINKCLECSLDEQNNKDQQDGDLWTLFLRLETLYFSLRLLKLCGILAKSHIVADLEFWLELLLAHLFSFHESYNSALKKECYNNIRKTTRDSLELLLKLIPRDEQIKLEKWPKIKKDIKDIYADKMVKFVGIVPDWAPIWCIVLDVLNGELIRKGNNHLINKLLNVEERAFKYDRIEVRVQAFICWRHLIDKFLPPCVEVSSDGVQRSVRLLVQPLQPNNAKTDIMSRQKLNTWWHLVRHLETGIEKHLRTVLVPFLHYCFGSSKSKEVAPGKKFPALHIPCAQVLSYILDLEPVGQPVQEESLHKKNVEECSVDPCNVPLLNNCNLFLEISEEVLYCVGESIVILSSRSEMNISSQLIVTIWNHLLRHIAGILNANDIAAERVVKVIQDLLRLVQNLTEQGITENSSLAYHCISSVLEGLILGPHALPPSILSSTSYYVGSAQLMTGTPALFFMEIIMSRSLLQHAMSHSR</sequence>
<evidence type="ECO:0000259" key="7">
    <source>
        <dbReference type="Pfam" id="PF12231"/>
    </source>
</evidence>
<dbReference type="GO" id="GO:0000723">
    <property type="term" value="P:telomere maintenance"/>
    <property type="evidence" value="ECO:0007669"/>
    <property type="project" value="TreeGrafter"/>
</dbReference>
<feature type="non-terminal residue" evidence="8">
    <location>
        <position position="559"/>
    </location>
</feature>
<proteinExistence type="predicted"/>
<dbReference type="Proteomes" id="UP001233999">
    <property type="component" value="Unassembled WGS sequence"/>
</dbReference>
<evidence type="ECO:0000256" key="1">
    <source>
        <dbReference type="ARBA" id="ARBA00004123"/>
    </source>
</evidence>
<gene>
    <name evidence="8" type="ORF">L9F63_016517</name>
</gene>
<comment type="caution">
    <text evidence="8">The sequence shown here is derived from an EMBL/GenBank/DDBJ whole genome shotgun (WGS) entry which is preliminary data.</text>
</comment>
<evidence type="ECO:0000313" key="9">
    <source>
        <dbReference type="Proteomes" id="UP001233999"/>
    </source>
</evidence>
<keyword evidence="5" id="KW-0539">Nucleus</keyword>
<evidence type="ECO:0000256" key="2">
    <source>
        <dbReference type="ARBA" id="ARBA00004574"/>
    </source>
</evidence>
<dbReference type="GO" id="GO:0005634">
    <property type="term" value="C:nucleus"/>
    <property type="evidence" value="ECO:0007669"/>
    <property type="project" value="UniProtKB-SubCell"/>
</dbReference>
<dbReference type="AlphaFoldDB" id="A0AAD8A1L0"/>
<evidence type="ECO:0000313" key="8">
    <source>
        <dbReference type="EMBL" id="KAJ9590430.1"/>
    </source>
</evidence>
<reference evidence="8" key="1">
    <citation type="journal article" date="2023" name="IScience">
        <title>Live-bearing cockroach genome reveals convergent evolutionary mechanisms linked to viviparity in insects and beyond.</title>
        <authorList>
            <person name="Fouks B."/>
            <person name="Harrison M.C."/>
            <person name="Mikhailova A.A."/>
            <person name="Marchal E."/>
            <person name="English S."/>
            <person name="Carruthers M."/>
            <person name="Jennings E.C."/>
            <person name="Chiamaka E.L."/>
            <person name="Frigard R.A."/>
            <person name="Pippel M."/>
            <person name="Attardo G.M."/>
            <person name="Benoit J.B."/>
            <person name="Bornberg-Bauer E."/>
            <person name="Tobe S.S."/>
        </authorList>
    </citation>
    <scope>NUCLEOTIDE SEQUENCE</scope>
    <source>
        <strain evidence="8">Stay&amp;Tobe</strain>
    </source>
</reference>
<dbReference type="InterPro" id="IPR022031">
    <property type="entry name" value="Rif1_N"/>
</dbReference>
<evidence type="ECO:0000256" key="6">
    <source>
        <dbReference type="ARBA" id="ARBA00023306"/>
    </source>
</evidence>
<dbReference type="GO" id="GO:0140445">
    <property type="term" value="C:chromosome, telomeric repeat region"/>
    <property type="evidence" value="ECO:0007669"/>
    <property type="project" value="TreeGrafter"/>
</dbReference>
<reference evidence="8" key="2">
    <citation type="submission" date="2023-05" db="EMBL/GenBank/DDBJ databases">
        <authorList>
            <person name="Fouks B."/>
        </authorList>
    </citation>
    <scope>NUCLEOTIDE SEQUENCE</scope>
    <source>
        <strain evidence="8">Stay&amp;Tobe</strain>
        <tissue evidence="8">Testes</tissue>
    </source>
</reference>
<dbReference type="Pfam" id="PF12231">
    <property type="entry name" value="Rif1_N"/>
    <property type="match status" value="1"/>
</dbReference>
<protein>
    <recommendedName>
        <fullName evidence="7">Telomere-associated protein Rif1 N-terminal domain-containing protein</fullName>
    </recommendedName>
</protein>